<feature type="region of interest" description="Disordered" evidence="1">
    <location>
        <begin position="303"/>
        <end position="335"/>
    </location>
</feature>
<dbReference type="EMBL" id="KI925467">
    <property type="protein sequence ID" value="ETW74660.1"/>
    <property type="molecule type" value="Genomic_DNA"/>
</dbReference>
<gene>
    <name evidence="2" type="ORF">HETIRDRAFT_437259</name>
</gene>
<dbReference type="InParanoid" id="W4JNL8"/>
<dbReference type="GeneID" id="20674940"/>
<dbReference type="RefSeq" id="XP_009553155.1">
    <property type="nucleotide sequence ID" value="XM_009554860.1"/>
</dbReference>
<dbReference type="OrthoDB" id="10650956at2759"/>
<evidence type="ECO:0000313" key="2">
    <source>
        <dbReference type="EMBL" id="ETW74660.1"/>
    </source>
</evidence>
<accession>W4JNL8</accession>
<keyword evidence="3" id="KW-1185">Reference proteome</keyword>
<dbReference type="HOGENOM" id="CLU_348177_0_0_1"/>
<organism evidence="2 3">
    <name type="scientific">Heterobasidion irregulare (strain TC 32-1)</name>
    <dbReference type="NCBI Taxonomy" id="747525"/>
    <lineage>
        <taxon>Eukaryota</taxon>
        <taxon>Fungi</taxon>
        <taxon>Dikarya</taxon>
        <taxon>Basidiomycota</taxon>
        <taxon>Agaricomycotina</taxon>
        <taxon>Agaricomycetes</taxon>
        <taxon>Russulales</taxon>
        <taxon>Bondarzewiaceae</taxon>
        <taxon>Heterobasidion</taxon>
        <taxon>Heterobasidion annosum species complex</taxon>
    </lineage>
</organism>
<proteinExistence type="predicted"/>
<feature type="region of interest" description="Disordered" evidence="1">
    <location>
        <begin position="395"/>
        <end position="428"/>
    </location>
</feature>
<dbReference type="Proteomes" id="UP000030671">
    <property type="component" value="Unassembled WGS sequence"/>
</dbReference>
<feature type="region of interest" description="Disordered" evidence="1">
    <location>
        <begin position="350"/>
        <end position="372"/>
    </location>
</feature>
<protein>
    <submittedName>
        <fullName evidence="2">Uncharacterized protein</fullName>
    </submittedName>
</protein>
<dbReference type="AlphaFoldDB" id="W4JNL8"/>
<dbReference type="KEGG" id="hir:HETIRDRAFT_437259"/>
<feature type="compositionally biased region" description="Polar residues" evidence="1">
    <location>
        <begin position="167"/>
        <end position="179"/>
    </location>
</feature>
<name>W4JNL8_HETIT</name>
<evidence type="ECO:0000313" key="3">
    <source>
        <dbReference type="Proteomes" id="UP000030671"/>
    </source>
</evidence>
<sequence>MSDSPPTSIPSTPMFSNQLLWPHYGYPHTVPGQTYLVSPAPPLPPPPRPQVVSLPSLTPQTPTAPRFPAAPISPLSLSINNPPISAAASVINTPAPPYQSVLSTPAPGSMHACWCIQPHAPHHYPQFQYLSHSQNAPPHVVGADSSGYFPPQHPVDDGQAGGPLPPNDSSKLQGNQAPTDGQDVPQPGVGQSEFATEGGGPISLAQRNLEPSHSAALKVRSVVKKRSVGFAPLDPHNTYHPQHSSPLVSVPAQVRSPNLVHNRPEDGVQGSSSKRVRLFPPESAPGMPSSPLVASWQAFSHQMSRNPKSHVQDGSPSHWDGSDRVHPSPSIRTDQLEYTPPEFWSRNVVTEPGTRSVQRDHPLNRSGPRRYSRDSVEQLYAEWSSLDDSAVSAEVQDAKPSTTAAPATGRIQAKDLPPLPMQSRGSSLPEEHISLPNDQLHSTHHDDPPLVILPAERRERAGPIKGTWRAIHQNSNMSLALQLELEGAIPELVLDLGPDLSPLGSPVGSMSDDYSILSVQPTLPDDHTLSAREHGQSSSVSGMRTWTQEEYLHPPDSLMFSLSTVSSVSSWNPSSGSGKGRSVRPMNAAAEVKDAASSNLQRTERATHDARGMLAVSRADLDACFKAVTKIRSHLYPAERRLGQSSADVVCSNLWDSLSAVKAVFGQIELEFPSKGYPTKTETTWLQKRRDMLLSLQRNCLHLVSLERKIARRDLTRRASDICQKIEQFDTKIFDIYIRLAISHHILHESHLRTRLREYRRDHREDIDPEVLRQLGARIRKERTVVDILRNPKSPRRLSIMRMKIDEAYS</sequence>
<evidence type="ECO:0000256" key="1">
    <source>
        <dbReference type="SAM" id="MobiDB-lite"/>
    </source>
</evidence>
<reference evidence="2 3" key="1">
    <citation type="journal article" date="2012" name="New Phytol.">
        <title>Insight into trade-off between wood decay and parasitism from the genome of a fungal forest pathogen.</title>
        <authorList>
            <person name="Olson A."/>
            <person name="Aerts A."/>
            <person name="Asiegbu F."/>
            <person name="Belbahri L."/>
            <person name="Bouzid O."/>
            <person name="Broberg A."/>
            <person name="Canback B."/>
            <person name="Coutinho P.M."/>
            <person name="Cullen D."/>
            <person name="Dalman K."/>
            <person name="Deflorio G."/>
            <person name="van Diepen L.T."/>
            <person name="Dunand C."/>
            <person name="Duplessis S."/>
            <person name="Durling M."/>
            <person name="Gonthier P."/>
            <person name="Grimwood J."/>
            <person name="Fossdal C.G."/>
            <person name="Hansson D."/>
            <person name="Henrissat B."/>
            <person name="Hietala A."/>
            <person name="Himmelstrand K."/>
            <person name="Hoffmeister D."/>
            <person name="Hogberg N."/>
            <person name="James T.Y."/>
            <person name="Karlsson M."/>
            <person name="Kohler A."/>
            <person name="Kues U."/>
            <person name="Lee Y.H."/>
            <person name="Lin Y.C."/>
            <person name="Lind M."/>
            <person name="Lindquist E."/>
            <person name="Lombard V."/>
            <person name="Lucas S."/>
            <person name="Lunden K."/>
            <person name="Morin E."/>
            <person name="Murat C."/>
            <person name="Park J."/>
            <person name="Raffaello T."/>
            <person name="Rouze P."/>
            <person name="Salamov A."/>
            <person name="Schmutz J."/>
            <person name="Solheim H."/>
            <person name="Stahlberg J."/>
            <person name="Velez H."/>
            <person name="de Vries R.P."/>
            <person name="Wiebenga A."/>
            <person name="Woodward S."/>
            <person name="Yakovlev I."/>
            <person name="Garbelotto M."/>
            <person name="Martin F."/>
            <person name="Grigoriev I.V."/>
            <person name="Stenlid J."/>
        </authorList>
    </citation>
    <scope>NUCLEOTIDE SEQUENCE [LARGE SCALE GENOMIC DNA]</scope>
    <source>
        <strain evidence="2 3">TC 32-1</strain>
    </source>
</reference>
<feature type="region of interest" description="Disordered" evidence="1">
    <location>
        <begin position="135"/>
        <end position="206"/>
    </location>
</feature>